<dbReference type="Pfam" id="PF13439">
    <property type="entry name" value="Glyco_transf_4"/>
    <property type="match status" value="1"/>
</dbReference>
<dbReference type="SUPFAM" id="SSF53756">
    <property type="entry name" value="UDP-Glycosyltransferase/glycogen phosphorylase"/>
    <property type="match status" value="1"/>
</dbReference>
<sequence length="381" mass="43297">MHIGFITSHYPFPDVKSVGGIGTSIRNLAAELARLGHEVTVLVYGQERDDRMEIDGIRFVTIRNVKFKGLSWWLTRRKIQRVIKMTARSRAFDVIEAPDWEGITSFITTPCPMILRLNGSDTYFCHLEKRPVKWINKFHERRAFKRADGIISVSRFTGEVTNAVFNCRRDFTVIPNGIDATRFVAHEKKKESRTVLYFGGIIRKKGVLEIPHYFNKIAATHPDARLVVAGFDMPDKLTGNRSTKEMMLKLFDEHISNRVHFTGSIPYHEIGSYIQDSAVCIFPSYAEALPVSWLEAMSMEKAVVASNIGWSNEIIEDGENGFKSDPANHDIFAQKIALLLDNPDSRENMGTKARETVIEKFSTKVTAIKSLDFYSSIIDKK</sequence>
<keyword evidence="6" id="KW-1185">Reference proteome</keyword>
<feature type="domain" description="Glycosyltransferase subfamily 4-like N-terminal" evidence="4">
    <location>
        <begin position="18"/>
        <end position="182"/>
    </location>
</feature>
<gene>
    <name evidence="5" type="ORF">HYN48_06685</name>
</gene>
<dbReference type="OrthoDB" id="502646at2"/>
<dbReference type="GO" id="GO:0016757">
    <property type="term" value="F:glycosyltransferase activity"/>
    <property type="evidence" value="ECO:0007669"/>
    <property type="project" value="UniProtKB-KW"/>
</dbReference>
<evidence type="ECO:0000313" key="6">
    <source>
        <dbReference type="Proteomes" id="UP000244193"/>
    </source>
</evidence>
<protein>
    <submittedName>
        <fullName evidence="5">Glycosyltransferase family 1 protein</fullName>
    </submittedName>
</protein>
<dbReference type="PANTHER" id="PTHR12526:SF629">
    <property type="entry name" value="TEICHURONIC ACID BIOSYNTHESIS GLYCOSYLTRANSFERASE TUAH-RELATED"/>
    <property type="match status" value="1"/>
</dbReference>
<keyword evidence="2 5" id="KW-0808">Transferase</keyword>
<accession>A0A2S0RCW4</accession>
<evidence type="ECO:0000313" key="5">
    <source>
        <dbReference type="EMBL" id="AWA29787.1"/>
    </source>
</evidence>
<evidence type="ECO:0000256" key="1">
    <source>
        <dbReference type="ARBA" id="ARBA00022676"/>
    </source>
</evidence>
<dbReference type="AlphaFoldDB" id="A0A2S0RCW4"/>
<proteinExistence type="predicted"/>
<keyword evidence="1" id="KW-0328">Glycosyltransferase</keyword>
<name>A0A2S0RCW4_9FLAO</name>
<dbReference type="RefSeq" id="WP_108370371.1">
    <property type="nucleotide sequence ID" value="NZ_CP028811.1"/>
</dbReference>
<evidence type="ECO:0000259" key="4">
    <source>
        <dbReference type="Pfam" id="PF13439"/>
    </source>
</evidence>
<dbReference type="EMBL" id="CP028811">
    <property type="protein sequence ID" value="AWA29787.1"/>
    <property type="molecule type" value="Genomic_DNA"/>
</dbReference>
<feature type="domain" description="Glycosyl transferase family 1" evidence="3">
    <location>
        <begin position="184"/>
        <end position="355"/>
    </location>
</feature>
<evidence type="ECO:0000256" key="2">
    <source>
        <dbReference type="ARBA" id="ARBA00022679"/>
    </source>
</evidence>
<dbReference type="PANTHER" id="PTHR12526">
    <property type="entry name" value="GLYCOSYLTRANSFERASE"/>
    <property type="match status" value="1"/>
</dbReference>
<reference evidence="5 6" key="1">
    <citation type="submission" date="2018-04" db="EMBL/GenBank/DDBJ databases">
        <title>Genome sequencing of Flavobacterium sp. HYN0048.</title>
        <authorList>
            <person name="Yi H."/>
            <person name="Baek C."/>
        </authorList>
    </citation>
    <scope>NUCLEOTIDE SEQUENCE [LARGE SCALE GENOMIC DNA]</scope>
    <source>
        <strain evidence="5 6">HYN0048</strain>
    </source>
</reference>
<dbReference type="CDD" id="cd03801">
    <property type="entry name" value="GT4_PimA-like"/>
    <property type="match status" value="1"/>
</dbReference>
<dbReference type="InterPro" id="IPR028098">
    <property type="entry name" value="Glyco_trans_4-like_N"/>
</dbReference>
<dbReference type="Proteomes" id="UP000244193">
    <property type="component" value="Chromosome"/>
</dbReference>
<dbReference type="Gene3D" id="3.40.50.2000">
    <property type="entry name" value="Glycogen Phosphorylase B"/>
    <property type="match status" value="2"/>
</dbReference>
<dbReference type="Pfam" id="PF00534">
    <property type="entry name" value="Glycos_transf_1"/>
    <property type="match status" value="1"/>
</dbReference>
<organism evidence="5 6">
    <name type="scientific">Flavobacterium magnum</name>
    <dbReference type="NCBI Taxonomy" id="2162713"/>
    <lineage>
        <taxon>Bacteria</taxon>
        <taxon>Pseudomonadati</taxon>
        <taxon>Bacteroidota</taxon>
        <taxon>Flavobacteriia</taxon>
        <taxon>Flavobacteriales</taxon>
        <taxon>Flavobacteriaceae</taxon>
        <taxon>Flavobacterium</taxon>
    </lineage>
</organism>
<evidence type="ECO:0000259" key="3">
    <source>
        <dbReference type="Pfam" id="PF00534"/>
    </source>
</evidence>
<dbReference type="InterPro" id="IPR001296">
    <property type="entry name" value="Glyco_trans_1"/>
</dbReference>
<dbReference type="KEGG" id="fmg:HYN48_06685"/>